<comment type="caution">
    <text evidence="2">The sequence shown here is derived from an EMBL/GenBank/DDBJ whole genome shotgun (WGS) entry which is preliminary data.</text>
</comment>
<keyword evidence="1" id="KW-0732">Signal</keyword>
<gene>
    <name evidence="2" type="ORF">UVI_02008110</name>
</gene>
<sequence length="55" mass="5410">MKTFFLAVAAFAGLSVAAALPAGAGAGDAAGTCPSMGPVGHVSKRRRFFEAVGVD</sequence>
<organism evidence="2 3">
    <name type="scientific">Ustilaginoidea virens</name>
    <name type="common">Rice false smut fungus</name>
    <name type="synonym">Villosiclava virens</name>
    <dbReference type="NCBI Taxonomy" id="1159556"/>
    <lineage>
        <taxon>Eukaryota</taxon>
        <taxon>Fungi</taxon>
        <taxon>Dikarya</taxon>
        <taxon>Ascomycota</taxon>
        <taxon>Pezizomycotina</taxon>
        <taxon>Sordariomycetes</taxon>
        <taxon>Hypocreomycetidae</taxon>
        <taxon>Hypocreales</taxon>
        <taxon>Clavicipitaceae</taxon>
        <taxon>Ustilaginoidea</taxon>
    </lineage>
</organism>
<evidence type="ECO:0000313" key="2">
    <source>
        <dbReference type="EMBL" id="GAO19219.1"/>
    </source>
</evidence>
<dbReference type="AlphaFoldDB" id="A0A1B5L7I4"/>
<proteinExistence type="predicted"/>
<feature type="signal peptide" evidence="1">
    <location>
        <begin position="1"/>
        <end position="19"/>
    </location>
</feature>
<reference evidence="3" key="1">
    <citation type="journal article" date="2016" name="Genome Announc.">
        <title>Genome sequence of Ustilaginoidea virens IPU010, a rice pathogenic fungus causing false smut.</title>
        <authorList>
            <person name="Kumagai T."/>
            <person name="Ishii T."/>
            <person name="Terai G."/>
            <person name="Umemura M."/>
            <person name="Machida M."/>
            <person name="Asai K."/>
        </authorList>
    </citation>
    <scope>NUCLEOTIDE SEQUENCE [LARGE SCALE GENOMIC DNA]</scope>
    <source>
        <strain evidence="3">IPU010</strain>
    </source>
</reference>
<evidence type="ECO:0000313" key="3">
    <source>
        <dbReference type="Proteomes" id="UP000054053"/>
    </source>
</evidence>
<evidence type="ECO:0000256" key="1">
    <source>
        <dbReference type="SAM" id="SignalP"/>
    </source>
</evidence>
<name>A0A1B5L7I4_USTVR</name>
<dbReference type="EMBL" id="BBTG02000003">
    <property type="protein sequence ID" value="GAO19219.1"/>
    <property type="molecule type" value="Genomic_DNA"/>
</dbReference>
<dbReference type="Proteomes" id="UP000054053">
    <property type="component" value="Unassembled WGS sequence"/>
</dbReference>
<protein>
    <submittedName>
        <fullName evidence="2">Uncharacterized protein</fullName>
    </submittedName>
</protein>
<feature type="chain" id="PRO_5008577722" evidence="1">
    <location>
        <begin position="20"/>
        <end position="55"/>
    </location>
</feature>
<accession>A0A1B5L7I4</accession>